<evidence type="ECO:0000313" key="2">
    <source>
        <dbReference type="Proteomes" id="UP000596742"/>
    </source>
</evidence>
<dbReference type="Proteomes" id="UP000596742">
    <property type="component" value="Unassembled WGS sequence"/>
</dbReference>
<protein>
    <submittedName>
        <fullName evidence="1">Uncharacterized protein</fullName>
    </submittedName>
</protein>
<evidence type="ECO:0000313" key="1">
    <source>
        <dbReference type="EMBL" id="VDI35691.1"/>
    </source>
</evidence>
<dbReference type="AlphaFoldDB" id="A0A8B6EMF6"/>
<keyword evidence="2" id="KW-1185">Reference proteome</keyword>
<sequence length="102" mass="11597">MKECGLACYNNTKVHGMHPEQDRYDMQVYSVSSEPSLQMYPVNKTKSGNRENCESTNLTNIVSPSSWGKLYPIAKSGESYLIWFNDSNYFTVDVSDSCLDSY</sequence>
<dbReference type="EMBL" id="UYJE01005267">
    <property type="protein sequence ID" value="VDI35691.1"/>
    <property type="molecule type" value="Genomic_DNA"/>
</dbReference>
<name>A0A8B6EMF6_MYTGA</name>
<reference evidence="1" key="1">
    <citation type="submission" date="2018-11" db="EMBL/GenBank/DDBJ databases">
        <authorList>
            <person name="Alioto T."/>
            <person name="Alioto T."/>
        </authorList>
    </citation>
    <scope>NUCLEOTIDE SEQUENCE</scope>
</reference>
<gene>
    <name evidence="1" type="ORF">MGAL_10B024825</name>
</gene>
<accession>A0A8B6EMF6</accession>
<proteinExistence type="predicted"/>
<organism evidence="1 2">
    <name type="scientific">Mytilus galloprovincialis</name>
    <name type="common">Mediterranean mussel</name>
    <dbReference type="NCBI Taxonomy" id="29158"/>
    <lineage>
        <taxon>Eukaryota</taxon>
        <taxon>Metazoa</taxon>
        <taxon>Spiralia</taxon>
        <taxon>Lophotrochozoa</taxon>
        <taxon>Mollusca</taxon>
        <taxon>Bivalvia</taxon>
        <taxon>Autobranchia</taxon>
        <taxon>Pteriomorphia</taxon>
        <taxon>Mytilida</taxon>
        <taxon>Mytiloidea</taxon>
        <taxon>Mytilidae</taxon>
        <taxon>Mytilinae</taxon>
        <taxon>Mytilus</taxon>
    </lineage>
</organism>
<comment type="caution">
    <text evidence="1">The sequence shown here is derived from an EMBL/GenBank/DDBJ whole genome shotgun (WGS) entry which is preliminary data.</text>
</comment>